<dbReference type="AlphaFoldDB" id="A0A814N3T0"/>
<organism evidence="3 5">
    <name type="scientific">Adineta ricciae</name>
    <name type="common">Rotifer</name>
    <dbReference type="NCBI Taxonomy" id="249248"/>
    <lineage>
        <taxon>Eukaryota</taxon>
        <taxon>Metazoa</taxon>
        <taxon>Spiralia</taxon>
        <taxon>Gnathifera</taxon>
        <taxon>Rotifera</taxon>
        <taxon>Eurotatoria</taxon>
        <taxon>Bdelloidea</taxon>
        <taxon>Adinetida</taxon>
        <taxon>Adinetidae</taxon>
        <taxon>Adineta</taxon>
    </lineage>
</organism>
<evidence type="ECO:0000313" key="3">
    <source>
        <dbReference type="EMBL" id="CAF1088175.1"/>
    </source>
</evidence>
<evidence type="ECO:0000313" key="2">
    <source>
        <dbReference type="EMBL" id="CAF0919685.1"/>
    </source>
</evidence>
<dbReference type="OrthoDB" id="10043739at2759"/>
<evidence type="ECO:0000313" key="4">
    <source>
        <dbReference type="Proteomes" id="UP000663828"/>
    </source>
</evidence>
<sequence length="425" mass="47542">MYANQPPPILKTRHHGYDYPMSSRNNFDLSLPQTRFALYTDRSTTGQQSLVGSATNNYVPPNTGRFSIVSNHRRTNSTGSTSTGAIEKTNMMSSENPFVDPARPYEQQFSATRTITSITSPRKTDGAVNKSLNLSDENPFFAVYGNYRYPTQVDPSKRITTQNSSARSTDSKSLYMSDENPFAVTYERYKPSPPTITTTSQSTFQKRLSELSPINDSSFSSNGLAHSNSFSSYSYRPSLIRQYSAGEIGNELNLSTVTTSIADWTRNNPAPLSYRPIHVQRPPADYYNHNELSYVPPPSSPRQQQQPLLPPPSQQQSLPSPRPAPTITSQSSPRKANGSLPLDKTSLNMSPDNPFAATYGRYHYPSPDEIRAQRRENERTVRFADEVIVNESRPSNSNSDHSDTEKKETTSNKGKSKFARFDITL</sequence>
<feature type="region of interest" description="Disordered" evidence="1">
    <location>
        <begin position="271"/>
        <end position="425"/>
    </location>
</feature>
<evidence type="ECO:0000313" key="5">
    <source>
        <dbReference type="Proteomes" id="UP000663852"/>
    </source>
</evidence>
<protein>
    <submittedName>
        <fullName evidence="3">Uncharacterized protein</fullName>
    </submittedName>
</protein>
<keyword evidence="4" id="KW-1185">Reference proteome</keyword>
<proteinExistence type="predicted"/>
<name>A0A814N3T0_ADIRI</name>
<dbReference type="Proteomes" id="UP000663828">
    <property type="component" value="Unassembled WGS sequence"/>
</dbReference>
<dbReference type="Proteomes" id="UP000663852">
    <property type="component" value="Unassembled WGS sequence"/>
</dbReference>
<evidence type="ECO:0000256" key="1">
    <source>
        <dbReference type="SAM" id="MobiDB-lite"/>
    </source>
</evidence>
<reference evidence="3" key="1">
    <citation type="submission" date="2021-02" db="EMBL/GenBank/DDBJ databases">
        <authorList>
            <person name="Nowell W R."/>
        </authorList>
    </citation>
    <scope>NUCLEOTIDE SEQUENCE</scope>
</reference>
<feature type="compositionally biased region" description="Basic and acidic residues" evidence="1">
    <location>
        <begin position="400"/>
        <end position="410"/>
    </location>
</feature>
<dbReference type="EMBL" id="CAJNOJ010000092">
    <property type="protein sequence ID" value="CAF1088175.1"/>
    <property type="molecule type" value="Genomic_DNA"/>
</dbReference>
<accession>A0A814N3T0</accession>
<feature type="compositionally biased region" description="Basic and acidic residues" evidence="1">
    <location>
        <begin position="366"/>
        <end position="385"/>
    </location>
</feature>
<dbReference type="EMBL" id="CAJNOR010000455">
    <property type="protein sequence ID" value="CAF0919685.1"/>
    <property type="molecule type" value="Genomic_DNA"/>
</dbReference>
<gene>
    <name evidence="3" type="ORF">EDS130_LOCUS19335</name>
    <name evidence="2" type="ORF">XAT740_LOCUS8967</name>
</gene>
<comment type="caution">
    <text evidence="3">The sequence shown here is derived from an EMBL/GenBank/DDBJ whole genome shotgun (WGS) entry which is preliminary data.</text>
</comment>